<dbReference type="OrthoDB" id="6580350at2759"/>
<gene>
    <name evidence="3" type="ORF">FWK35_00029598</name>
</gene>
<feature type="domain" description="HAT C-terminal dimerisation" evidence="1">
    <location>
        <begin position="577"/>
        <end position="627"/>
    </location>
</feature>
<proteinExistence type="predicted"/>
<organism evidence="3 4">
    <name type="scientific">Aphis craccivora</name>
    <name type="common">Cowpea aphid</name>
    <dbReference type="NCBI Taxonomy" id="307492"/>
    <lineage>
        <taxon>Eukaryota</taxon>
        <taxon>Metazoa</taxon>
        <taxon>Ecdysozoa</taxon>
        <taxon>Arthropoda</taxon>
        <taxon>Hexapoda</taxon>
        <taxon>Insecta</taxon>
        <taxon>Pterygota</taxon>
        <taxon>Neoptera</taxon>
        <taxon>Paraneoptera</taxon>
        <taxon>Hemiptera</taxon>
        <taxon>Sternorrhyncha</taxon>
        <taxon>Aphidomorpha</taxon>
        <taxon>Aphidoidea</taxon>
        <taxon>Aphididae</taxon>
        <taxon>Aphidini</taxon>
        <taxon>Aphis</taxon>
        <taxon>Aphis</taxon>
    </lineage>
</organism>
<reference evidence="3 4" key="1">
    <citation type="submission" date="2019-08" db="EMBL/GenBank/DDBJ databases">
        <title>Whole genome of Aphis craccivora.</title>
        <authorList>
            <person name="Voronova N.V."/>
            <person name="Shulinski R.S."/>
            <person name="Bandarenka Y.V."/>
            <person name="Zhorov D.G."/>
            <person name="Warner D."/>
        </authorList>
    </citation>
    <scope>NUCLEOTIDE SEQUENCE [LARGE SCALE GENOMIC DNA]</scope>
    <source>
        <strain evidence="3">180601</strain>
        <tissue evidence="3">Whole Body</tissue>
    </source>
</reference>
<dbReference type="PANTHER" id="PTHR46880">
    <property type="entry name" value="RAS-ASSOCIATING DOMAIN-CONTAINING PROTEIN"/>
    <property type="match status" value="1"/>
</dbReference>
<dbReference type="GO" id="GO:0046983">
    <property type="term" value="F:protein dimerization activity"/>
    <property type="evidence" value="ECO:0007669"/>
    <property type="project" value="InterPro"/>
</dbReference>
<dbReference type="EMBL" id="VUJU01007331">
    <property type="protein sequence ID" value="KAF0746076.1"/>
    <property type="molecule type" value="Genomic_DNA"/>
</dbReference>
<evidence type="ECO:0008006" key="5">
    <source>
        <dbReference type="Google" id="ProtNLM"/>
    </source>
</evidence>
<comment type="caution">
    <text evidence="3">The sequence shown here is derived from an EMBL/GenBank/DDBJ whole genome shotgun (WGS) entry which is preliminary data.</text>
</comment>
<sequence length="698" mass="80677">MGKTDKLRKYRKSWETEIWAKGWLAQANVNANTLAEAYCKVCRTYLRAHLTDLKRHTKTKIHSDNIIKLNPSISKQSVLSNVVILTNEQKTIDLKLAVYIATHSSIMSVDHLGEILKLIGKNTPLANLKLHRTKCSSLIKYVLAPSLLEDLVKDIATSCFSIIVDESTDVSVFKYLCICIKYYSFKEESINIQFLGIIEVISCTADSLYSYINDYMQYIGLNLKKIIGIGTDGANNLCGKYNSLFSRLKQISPKLQIVRCVCHSLNNAVSKASEKFPSSIDYLCREVYNWFHISPKRRDEYKKIFDLLNSGSGNKKFHKFHQLSGTRWLARSFVVNSILEHWLELKTHFSLIIKKEKCYAARIIHEMLQDDTNYLYLIIIKPILHEVNCLNLTFQANFVDVGKSYDDICGLFLFLAPKIIKGDVITKGFEFIYDNIYNESIYLTPNNCDYGIGYNQTILSINMSLDKKTNVQARAFKFIKELLYEIKLRLPDNIEFFKKLKLFSPSFCLSQIHPKFSDLPFINIFLEPSNLPLIETQWNKLTTVTWKIYLDESELNDTHKFWPKVYNFKDAGGNYAFKELSEFVLKILSFPSSNAVVERVFSIMNTIKTKSRNRIDPKMLDALLRIKCTLISTKNFCKTFTPSETMYSKFNSEIMYKYKNDEPTVPTNDKSLENNDSIIDDELLDIVNQSIHLPDFYE</sequence>
<dbReference type="Pfam" id="PF14291">
    <property type="entry name" value="DUF4371"/>
    <property type="match status" value="1"/>
</dbReference>
<accession>A0A6G0XZJ6</accession>
<dbReference type="SUPFAM" id="SSF53098">
    <property type="entry name" value="Ribonuclease H-like"/>
    <property type="match status" value="1"/>
</dbReference>
<dbReference type="InterPro" id="IPR012337">
    <property type="entry name" value="RNaseH-like_sf"/>
</dbReference>
<evidence type="ECO:0000259" key="1">
    <source>
        <dbReference type="Pfam" id="PF05699"/>
    </source>
</evidence>
<evidence type="ECO:0000259" key="2">
    <source>
        <dbReference type="Pfam" id="PF14291"/>
    </source>
</evidence>
<name>A0A6G0XZJ6_APHCR</name>
<dbReference type="AlphaFoldDB" id="A0A6G0XZJ6"/>
<dbReference type="InterPro" id="IPR008906">
    <property type="entry name" value="HATC_C_dom"/>
</dbReference>
<dbReference type="InterPro" id="IPR025398">
    <property type="entry name" value="DUF4371"/>
</dbReference>
<dbReference type="PANTHER" id="PTHR46880:SF5">
    <property type="entry name" value="DUF4371 DOMAIN-CONTAINING PROTEIN"/>
    <property type="match status" value="1"/>
</dbReference>
<protein>
    <recommendedName>
        <fullName evidence="5">Zinc finger protein</fullName>
    </recommendedName>
</protein>
<keyword evidence="4" id="KW-1185">Reference proteome</keyword>
<dbReference type="Pfam" id="PF05699">
    <property type="entry name" value="Dimer_Tnp_hAT"/>
    <property type="match status" value="1"/>
</dbReference>
<dbReference type="Proteomes" id="UP000478052">
    <property type="component" value="Unassembled WGS sequence"/>
</dbReference>
<evidence type="ECO:0000313" key="3">
    <source>
        <dbReference type="EMBL" id="KAF0746076.1"/>
    </source>
</evidence>
<evidence type="ECO:0000313" key="4">
    <source>
        <dbReference type="Proteomes" id="UP000478052"/>
    </source>
</evidence>
<feature type="domain" description="DUF4371" evidence="2">
    <location>
        <begin position="117"/>
        <end position="242"/>
    </location>
</feature>